<feature type="domain" description="YtkA-like" evidence="2">
    <location>
        <begin position="42"/>
        <end position="120"/>
    </location>
</feature>
<sequence length="142" mass="15366">MNQRIDLRCSLKRRLGFVTLICCLLTTPLAGCSRNDGGSAAAAEALQVVVKTLPAVPHAGQKAEFVVSVLEQGRPVQEAGISLYLEMQDMDHGEHVVTLHEAKPGEYRGKGSFPMAGEWVAHVRVERERGTESANAKLVVSD</sequence>
<feature type="signal peptide" evidence="1">
    <location>
        <begin position="1"/>
        <end position="30"/>
    </location>
</feature>
<dbReference type="InterPro" id="IPR032693">
    <property type="entry name" value="YtkA-like_dom"/>
</dbReference>
<reference evidence="4" key="1">
    <citation type="submission" date="2017-05" db="EMBL/GenBank/DDBJ databases">
        <authorList>
            <person name="Sung H."/>
        </authorList>
    </citation>
    <scope>NUCLEOTIDE SEQUENCE [LARGE SCALE GENOMIC DNA]</scope>
    <source>
        <strain evidence="4">AR23208</strain>
    </source>
</reference>
<protein>
    <recommendedName>
        <fullName evidence="2">YtkA-like domain-containing protein</fullName>
    </recommendedName>
</protein>
<dbReference type="AlphaFoldDB" id="A0A1Y0IT76"/>
<evidence type="ECO:0000259" key="2">
    <source>
        <dbReference type="Pfam" id="PF13115"/>
    </source>
</evidence>
<dbReference type="Pfam" id="PF13115">
    <property type="entry name" value="YtkA"/>
    <property type="match status" value="1"/>
</dbReference>
<name>A0A1Y0IT76_9BACL</name>
<keyword evidence="1" id="KW-0732">Signal</keyword>
<organism evidence="3 4">
    <name type="scientific">Tumebacillus avium</name>
    <dbReference type="NCBI Taxonomy" id="1903704"/>
    <lineage>
        <taxon>Bacteria</taxon>
        <taxon>Bacillati</taxon>
        <taxon>Bacillota</taxon>
        <taxon>Bacilli</taxon>
        <taxon>Bacillales</taxon>
        <taxon>Alicyclobacillaceae</taxon>
        <taxon>Tumebacillus</taxon>
    </lineage>
</organism>
<gene>
    <name evidence="3" type="ORF">CBW65_17480</name>
</gene>
<dbReference type="EMBL" id="CP021434">
    <property type="protein sequence ID" value="ARU62554.1"/>
    <property type="molecule type" value="Genomic_DNA"/>
</dbReference>
<keyword evidence="4" id="KW-1185">Reference proteome</keyword>
<accession>A0A1Y0IT76</accession>
<evidence type="ECO:0000313" key="3">
    <source>
        <dbReference type="EMBL" id="ARU62554.1"/>
    </source>
</evidence>
<dbReference type="KEGG" id="tum:CBW65_17480"/>
<evidence type="ECO:0000256" key="1">
    <source>
        <dbReference type="SAM" id="SignalP"/>
    </source>
</evidence>
<evidence type="ECO:0000313" key="4">
    <source>
        <dbReference type="Proteomes" id="UP000195437"/>
    </source>
</evidence>
<dbReference type="Proteomes" id="UP000195437">
    <property type="component" value="Chromosome"/>
</dbReference>
<feature type="chain" id="PRO_5039553065" description="YtkA-like domain-containing protein" evidence="1">
    <location>
        <begin position="31"/>
        <end position="142"/>
    </location>
</feature>
<proteinExistence type="predicted"/>